<keyword evidence="9" id="KW-1185">Reference proteome</keyword>
<reference evidence="8 9" key="1">
    <citation type="submission" date="2009-02" db="EMBL/GenBank/DDBJ databases">
        <title>The Genome Sequence of Oxalobacter formigenes OXCC13.</title>
        <authorList>
            <consortium name="The Broad Institute Genome Sequencing Platform"/>
            <person name="Ward D."/>
            <person name="Young S.K."/>
            <person name="Kodira C.D."/>
            <person name="Zeng Q."/>
            <person name="Koehrsen M."/>
            <person name="Alvarado L."/>
            <person name="Berlin A."/>
            <person name="Borenstein D."/>
            <person name="Chen Z."/>
            <person name="Engels R."/>
            <person name="Freedman E."/>
            <person name="Gellesch M."/>
            <person name="Goldberg J."/>
            <person name="Griggs A."/>
            <person name="Gujja S."/>
            <person name="Heiman D."/>
            <person name="Hepburn T."/>
            <person name="Howarth C."/>
            <person name="Jen D."/>
            <person name="Larson L."/>
            <person name="Lewis B."/>
            <person name="Mehta T."/>
            <person name="Park D."/>
            <person name="Pearson M."/>
            <person name="Roberts A."/>
            <person name="Saif S."/>
            <person name="Shea T."/>
            <person name="Shenoy N."/>
            <person name="Sisk P."/>
            <person name="Stolte C."/>
            <person name="Sykes S."/>
            <person name="Walk T."/>
            <person name="White J."/>
            <person name="Yandava C."/>
            <person name="Allison M.J."/>
            <person name="Lander E."/>
            <person name="Nusbaum C."/>
            <person name="Galagan J."/>
            <person name="Birren B."/>
        </authorList>
    </citation>
    <scope>NUCLEOTIDE SEQUENCE [LARGE SCALE GENOMIC DNA]</scope>
    <source>
        <strain evidence="8 9">OXCC13</strain>
    </source>
</reference>
<dbReference type="STRING" id="847.BRW83_0850"/>
<dbReference type="PANTHER" id="PTHR42794:SF1">
    <property type="entry name" value="HEMIN IMPORT ATP-BINDING PROTEIN HMUV"/>
    <property type="match status" value="1"/>
</dbReference>
<gene>
    <name evidence="8" type="ORF">OFBG_01270</name>
</gene>
<dbReference type="GO" id="GO:0016887">
    <property type="term" value="F:ATP hydrolysis activity"/>
    <property type="evidence" value="ECO:0007669"/>
    <property type="project" value="InterPro"/>
</dbReference>
<evidence type="ECO:0000256" key="4">
    <source>
        <dbReference type="ARBA" id="ARBA00022840"/>
    </source>
</evidence>
<sequence length="254" mass="28163">MTMILDNVSLQAGGKRLIDHLEMTIEPGQCWFVYGRNGVGKTTLLKTMAGLQKPDSGYIVLDDLALPEWEPRELAKRRAYLPQAQGDTFGFTVMETVVAARFPYQTGYLGDSADDIEKAVSALKRLEVFQLAERDIRTLSGGERQRVAVAALLAQDTPLMLLDEPASALDLSHQASLLGLIRELCRGQNKAVVMVVHDLNMAWDVASHVLLLHGNGFWEAGKREAMMCTEKLSECLQFPVQTVLHGDRTVFVSY</sequence>
<dbReference type="InterPro" id="IPR003439">
    <property type="entry name" value="ABC_transporter-like_ATP-bd"/>
</dbReference>
<feature type="domain" description="ABC transporter" evidence="7">
    <location>
        <begin position="3"/>
        <end position="239"/>
    </location>
</feature>
<dbReference type="RefSeq" id="WP_005881268.1">
    <property type="nucleotide sequence ID" value="NZ_CP019430.1"/>
</dbReference>
<evidence type="ECO:0000313" key="8">
    <source>
        <dbReference type="EMBL" id="EEO30242.1"/>
    </source>
</evidence>
<dbReference type="CDD" id="cd03214">
    <property type="entry name" value="ABC_Iron-Siderophores_B12_Hemin"/>
    <property type="match status" value="1"/>
</dbReference>
<keyword evidence="3" id="KW-0547">Nucleotide-binding</keyword>
<dbReference type="InterPro" id="IPR017871">
    <property type="entry name" value="ABC_transporter-like_CS"/>
</dbReference>
<evidence type="ECO:0000256" key="1">
    <source>
        <dbReference type="ARBA" id="ARBA00022448"/>
    </source>
</evidence>
<evidence type="ECO:0000313" key="9">
    <source>
        <dbReference type="Proteomes" id="UP000005089"/>
    </source>
</evidence>
<evidence type="ECO:0000256" key="6">
    <source>
        <dbReference type="ARBA" id="ARBA00037066"/>
    </source>
</evidence>
<dbReference type="Gene3D" id="3.40.50.300">
    <property type="entry name" value="P-loop containing nucleotide triphosphate hydrolases"/>
    <property type="match status" value="1"/>
</dbReference>
<dbReference type="GeneID" id="77134742"/>
<dbReference type="eggNOG" id="COG1120">
    <property type="taxonomic scope" value="Bacteria"/>
</dbReference>
<dbReference type="PANTHER" id="PTHR42794">
    <property type="entry name" value="HEMIN IMPORT ATP-BINDING PROTEIN HMUV"/>
    <property type="match status" value="1"/>
</dbReference>
<dbReference type="EMBL" id="GG658170">
    <property type="protein sequence ID" value="EEO30242.1"/>
    <property type="molecule type" value="Genomic_DNA"/>
</dbReference>
<dbReference type="HOGENOM" id="CLU_000604_1_11_4"/>
<dbReference type="PROSITE" id="PS50893">
    <property type="entry name" value="ABC_TRANSPORTER_2"/>
    <property type="match status" value="1"/>
</dbReference>
<protein>
    <submittedName>
        <fullName evidence="8">Putative ferrichrome ABC transporter, ATP-binding protein FhuC</fullName>
    </submittedName>
</protein>
<keyword evidence="5" id="KW-1278">Translocase</keyword>
<proteinExistence type="predicted"/>
<dbReference type="GO" id="GO:0005524">
    <property type="term" value="F:ATP binding"/>
    <property type="evidence" value="ECO:0007669"/>
    <property type="project" value="UniProtKB-KW"/>
</dbReference>
<evidence type="ECO:0000256" key="2">
    <source>
        <dbReference type="ARBA" id="ARBA00022475"/>
    </source>
</evidence>
<evidence type="ECO:0000256" key="3">
    <source>
        <dbReference type="ARBA" id="ARBA00022741"/>
    </source>
</evidence>
<keyword evidence="2" id="KW-1003">Cell membrane</keyword>
<evidence type="ECO:0000256" key="5">
    <source>
        <dbReference type="ARBA" id="ARBA00022967"/>
    </source>
</evidence>
<dbReference type="SMART" id="SM00382">
    <property type="entry name" value="AAA"/>
    <property type="match status" value="1"/>
</dbReference>
<evidence type="ECO:0000259" key="7">
    <source>
        <dbReference type="PROSITE" id="PS50893"/>
    </source>
</evidence>
<keyword evidence="1" id="KW-0813">Transport</keyword>
<dbReference type="OrthoDB" id="5296765at2"/>
<keyword evidence="4 8" id="KW-0067">ATP-binding</keyword>
<organism evidence="8 9">
    <name type="scientific">Oxalobacter formigenes OXCC13</name>
    <dbReference type="NCBI Taxonomy" id="556269"/>
    <lineage>
        <taxon>Bacteria</taxon>
        <taxon>Pseudomonadati</taxon>
        <taxon>Pseudomonadota</taxon>
        <taxon>Betaproteobacteria</taxon>
        <taxon>Burkholderiales</taxon>
        <taxon>Oxalobacteraceae</taxon>
        <taxon>Oxalobacter</taxon>
    </lineage>
</organism>
<name>C3XAL6_OXAFO</name>
<dbReference type="Pfam" id="PF00005">
    <property type="entry name" value="ABC_tran"/>
    <property type="match status" value="1"/>
</dbReference>
<keyword evidence="2" id="KW-0472">Membrane</keyword>
<dbReference type="PROSITE" id="PS00211">
    <property type="entry name" value="ABC_TRANSPORTER_1"/>
    <property type="match status" value="1"/>
</dbReference>
<dbReference type="SUPFAM" id="SSF52540">
    <property type="entry name" value="P-loop containing nucleoside triphosphate hydrolases"/>
    <property type="match status" value="1"/>
</dbReference>
<dbReference type="InterPro" id="IPR003593">
    <property type="entry name" value="AAA+_ATPase"/>
</dbReference>
<dbReference type="AlphaFoldDB" id="C3XAL6"/>
<accession>C3XAL6</accession>
<dbReference type="InterPro" id="IPR027417">
    <property type="entry name" value="P-loop_NTPase"/>
</dbReference>
<comment type="function">
    <text evidence="6">Part of the ABC transporter complex HmuTUV involved in hemin import. Responsible for energy coupling to the transport system.</text>
</comment>
<dbReference type="Proteomes" id="UP000005089">
    <property type="component" value="Unassembled WGS sequence"/>
</dbReference>